<protein>
    <recommendedName>
        <fullName evidence="3">Nidogen G2 beta-barrel domain-containing protein</fullName>
    </recommendedName>
</protein>
<dbReference type="Proteomes" id="UP000053641">
    <property type="component" value="Unassembled WGS sequence"/>
</dbReference>
<feature type="non-terminal residue" evidence="1">
    <location>
        <position position="1"/>
    </location>
</feature>
<reference evidence="1 2" key="1">
    <citation type="submission" date="2014-06" db="EMBL/GenBank/DDBJ databases">
        <title>Genome evolution of avian class.</title>
        <authorList>
            <person name="Zhang G."/>
            <person name="Li C."/>
        </authorList>
    </citation>
    <scope>NUCLEOTIDE SEQUENCE [LARGE SCALE GENOMIC DNA]</scope>
    <source>
        <strain evidence="1">BGI_N309</strain>
    </source>
</reference>
<dbReference type="EMBL" id="KL885206">
    <property type="protein sequence ID" value="KGL72731.1"/>
    <property type="molecule type" value="Genomic_DNA"/>
</dbReference>
<name>A0A099YTR2_TINGU</name>
<evidence type="ECO:0000313" key="2">
    <source>
        <dbReference type="Proteomes" id="UP000053641"/>
    </source>
</evidence>
<accession>A0A099YTR2</accession>
<proteinExistence type="predicted"/>
<feature type="non-terminal residue" evidence="1">
    <location>
        <position position="45"/>
    </location>
</feature>
<organism evidence="1 2">
    <name type="scientific">Tinamus guttatus</name>
    <name type="common">White-throated tinamou</name>
    <dbReference type="NCBI Taxonomy" id="94827"/>
    <lineage>
        <taxon>Eukaryota</taxon>
        <taxon>Metazoa</taxon>
        <taxon>Chordata</taxon>
        <taxon>Craniata</taxon>
        <taxon>Vertebrata</taxon>
        <taxon>Euteleostomi</taxon>
        <taxon>Archelosauria</taxon>
        <taxon>Archosauria</taxon>
        <taxon>Dinosauria</taxon>
        <taxon>Saurischia</taxon>
        <taxon>Theropoda</taxon>
        <taxon>Coelurosauria</taxon>
        <taxon>Aves</taxon>
        <taxon>Palaeognathae</taxon>
        <taxon>Tinamiformes</taxon>
        <taxon>Tinamidae</taxon>
        <taxon>Tinamus</taxon>
    </lineage>
</organism>
<dbReference type="AlphaFoldDB" id="A0A099YTR2"/>
<gene>
    <name evidence="1" type="ORF">N309_03998</name>
</gene>
<sequence>RQGSFRLDVRKKFYPERVVKHWNRLPGEMVESPSLAVLKKRVNEA</sequence>
<evidence type="ECO:0000313" key="1">
    <source>
        <dbReference type="EMBL" id="KGL72731.1"/>
    </source>
</evidence>
<evidence type="ECO:0008006" key="3">
    <source>
        <dbReference type="Google" id="ProtNLM"/>
    </source>
</evidence>
<keyword evidence="2" id="KW-1185">Reference proteome</keyword>